<dbReference type="OrthoDB" id="9803456at2"/>
<dbReference type="Pfam" id="PF03279">
    <property type="entry name" value="Lip_A_acyltrans"/>
    <property type="match status" value="1"/>
</dbReference>
<name>A0A1S8CTG3_9GAMM</name>
<dbReference type="PIRSF" id="PIRSF026649">
    <property type="entry name" value="MsbB"/>
    <property type="match status" value="1"/>
</dbReference>
<organism evidence="8 9">
    <name type="scientific">Alkanindiges hydrocarboniclasticus</name>
    <dbReference type="NCBI Taxonomy" id="1907941"/>
    <lineage>
        <taxon>Bacteria</taxon>
        <taxon>Pseudomonadati</taxon>
        <taxon>Pseudomonadota</taxon>
        <taxon>Gammaproteobacteria</taxon>
        <taxon>Moraxellales</taxon>
        <taxon>Moraxellaceae</taxon>
        <taxon>Alkanindiges</taxon>
    </lineage>
</organism>
<evidence type="ECO:0000256" key="6">
    <source>
        <dbReference type="ARBA" id="ARBA00023315"/>
    </source>
</evidence>
<dbReference type="PANTHER" id="PTHR30606">
    <property type="entry name" value="LIPID A BIOSYNTHESIS LAUROYL ACYLTRANSFERASE"/>
    <property type="match status" value="1"/>
</dbReference>
<feature type="transmembrane region" description="Helical" evidence="7">
    <location>
        <begin position="20"/>
        <end position="39"/>
    </location>
</feature>
<evidence type="ECO:0000256" key="2">
    <source>
        <dbReference type="ARBA" id="ARBA00022475"/>
    </source>
</evidence>
<keyword evidence="6 8" id="KW-0012">Acyltransferase</keyword>
<evidence type="ECO:0000256" key="3">
    <source>
        <dbReference type="ARBA" id="ARBA00022519"/>
    </source>
</evidence>
<protein>
    <submittedName>
        <fullName evidence="8">Lipid A biosynthesis acyltransferase</fullName>
    </submittedName>
</protein>
<dbReference type="GO" id="GO:0016746">
    <property type="term" value="F:acyltransferase activity"/>
    <property type="evidence" value="ECO:0007669"/>
    <property type="project" value="UniProtKB-KW"/>
</dbReference>
<dbReference type="GO" id="GO:0005886">
    <property type="term" value="C:plasma membrane"/>
    <property type="evidence" value="ECO:0007669"/>
    <property type="project" value="UniProtKB-SubCell"/>
</dbReference>
<keyword evidence="2" id="KW-1003">Cell membrane</keyword>
<dbReference type="PANTHER" id="PTHR30606:SF10">
    <property type="entry name" value="PHOSPHATIDYLINOSITOL MANNOSIDE ACYLTRANSFERASE"/>
    <property type="match status" value="1"/>
</dbReference>
<dbReference type="GO" id="GO:0009247">
    <property type="term" value="P:glycolipid biosynthetic process"/>
    <property type="evidence" value="ECO:0007669"/>
    <property type="project" value="UniProtKB-ARBA"/>
</dbReference>
<sequence length="293" mass="33303">MYFLLKILARLPLSTLHYFARWIAMLIIFMPYAGMRWVVRVNLTLAYPQLSQQQRLQLEQASIYSQCLTAAESIKSWGMPTDYSLAQIRSITGTELLVQALKNPNGVIAVVPHFGTWELMNAWLNQYASPVIMYKPSKDAGVDRFMLEARQRLNATLVPTNDSGVRAIFKALKKGGFTAILPDHVPDHSGGIYAPFFGQSVLTTTLVSKLAQKTQCIVLGLSCIRRPDLSGFDIICELLDRQVLDQDLQISVNTLNHEIERMISRAPAQYMWGYKRFKQMQNQSKVYKKPQKN</sequence>
<evidence type="ECO:0000256" key="1">
    <source>
        <dbReference type="ARBA" id="ARBA00004533"/>
    </source>
</evidence>
<evidence type="ECO:0000256" key="4">
    <source>
        <dbReference type="ARBA" id="ARBA00022679"/>
    </source>
</evidence>
<evidence type="ECO:0000256" key="7">
    <source>
        <dbReference type="SAM" id="Phobius"/>
    </source>
</evidence>
<dbReference type="EMBL" id="MLCN01000023">
    <property type="protein sequence ID" value="ONG39608.1"/>
    <property type="molecule type" value="Genomic_DNA"/>
</dbReference>
<comment type="caution">
    <text evidence="8">The sequence shown here is derived from an EMBL/GenBank/DDBJ whole genome shotgun (WGS) entry which is preliminary data.</text>
</comment>
<comment type="subcellular location">
    <subcellularLocation>
        <location evidence="1">Cell inner membrane</location>
    </subcellularLocation>
</comment>
<keyword evidence="4 8" id="KW-0808">Transferase</keyword>
<accession>A0A1S8CTG3</accession>
<evidence type="ECO:0000313" key="8">
    <source>
        <dbReference type="EMBL" id="ONG39608.1"/>
    </source>
</evidence>
<keyword evidence="5 7" id="KW-0472">Membrane</keyword>
<keyword evidence="3" id="KW-0997">Cell inner membrane</keyword>
<gene>
    <name evidence="8" type="ORF">BKE30_09680</name>
</gene>
<proteinExistence type="predicted"/>
<dbReference type="CDD" id="cd07984">
    <property type="entry name" value="LPLAT_LABLAT-like"/>
    <property type="match status" value="1"/>
</dbReference>
<dbReference type="Proteomes" id="UP000192132">
    <property type="component" value="Unassembled WGS sequence"/>
</dbReference>
<keyword evidence="9" id="KW-1185">Reference proteome</keyword>
<dbReference type="STRING" id="1907941.BKE30_09680"/>
<dbReference type="AlphaFoldDB" id="A0A1S8CTG3"/>
<keyword evidence="7" id="KW-1133">Transmembrane helix</keyword>
<reference evidence="8 9" key="1">
    <citation type="submission" date="2016-10" db="EMBL/GenBank/DDBJ databases">
        <title>Draft Genome sequence of Alkanindiges sp. strain H1.</title>
        <authorList>
            <person name="Subhash Y."/>
            <person name="Lee S."/>
        </authorList>
    </citation>
    <scope>NUCLEOTIDE SEQUENCE [LARGE SCALE GENOMIC DNA]</scope>
    <source>
        <strain evidence="8 9">H1</strain>
    </source>
</reference>
<dbReference type="RefSeq" id="WP_076878399.1">
    <property type="nucleotide sequence ID" value="NZ_MLCN01000023.1"/>
</dbReference>
<dbReference type="InterPro" id="IPR004960">
    <property type="entry name" value="LipA_acyltrans"/>
</dbReference>
<evidence type="ECO:0000313" key="9">
    <source>
        <dbReference type="Proteomes" id="UP000192132"/>
    </source>
</evidence>
<keyword evidence="7" id="KW-0812">Transmembrane</keyword>
<evidence type="ECO:0000256" key="5">
    <source>
        <dbReference type="ARBA" id="ARBA00023136"/>
    </source>
</evidence>